<keyword evidence="3" id="KW-1133">Transmembrane helix</keyword>
<dbReference type="Proteomes" id="UP000639643">
    <property type="component" value="Unassembled WGS sequence"/>
</dbReference>
<dbReference type="InterPro" id="IPR016181">
    <property type="entry name" value="Acyl_CoA_acyltransferase"/>
</dbReference>
<keyword evidence="2 9" id="KW-0812">Transmembrane</keyword>
<evidence type="ECO:0000256" key="3">
    <source>
        <dbReference type="ARBA" id="ARBA00022989"/>
    </source>
</evidence>
<evidence type="ECO:0000256" key="4">
    <source>
        <dbReference type="ARBA" id="ARBA00023136"/>
    </source>
</evidence>
<dbReference type="Pfam" id="PF05705">
    <property type="entry name" value="DUF829"/>
    <property type="match status" value="1"/>
</dbReference>
<feature type="region of interest" description="Disordered" evidence="7">
    <location>
        <begin position="136"/>
        <end position="188"/>
    </location>
</feature>
<dbReference type="PROSITE" id="PS51186">
    <property type="entry name" value="GNAT"/>
    <property type="match status" value="1"/>
</dbReference>
<dbReference type="PANTHER" id="PTHR12265">
    <property type="entry name" value="TRANSMEMBRANE PROTEIN 53"/>
    <property type="match status" value="1"/>
</dbReference>
<sequence length="763" mass="84481">MAPDLKRKEPPTDEAQQRAGSRPKLQLDVAAAVAPEEPHTPVQTVDTSEPHNEPTEPQDGQHKSGVNLGLETNEDSKSGDPPPEDATAVQEGQILAETSSLRSSVHSSGTPGRRLSVQWAPTFQGMLFDGDQPIVAQQEAELPPPGAQEEAELSPAVGHEEMRLRPQGSQEEAEGYSPVAVVKDEKELPPELTGLERHIKLLEEVGSLPAPTNAILERREEIEYQDDEVVHEFEQEVELMREKEEYLKRNGTPIPIKPMVQPRNRAATPINTRNDPVEGSEQSKKDDKDDAENDTGAGSEQPKNDADLLLEYPRSASIRDLDEEQTGTWSMMLPTWAPLTQHPGGVGTRAETLPGSFNYPPHVILNMEALPRNQLSVGIRHDNQYTPFAVSDTSEHHLSDPAVRMEGFEQINQSTLIRRAPQRHSRQPPDASSTLIVVCSWVAADPKHIAKYTDRHADEHPDCTVLLLRTSLLDVLLHPTDNAQQPRVQAAVDIINASAGPVVFHVFSNGGTVTASQTLRLLDRERRAAVRAVVFDSCPGRSTYRRTAQAVIASAPKALRPILPLIVYLALLPLAIMSRLGVQDIVTKGRARFNDDDVVPAAARRLYAYSKADTMVWWEDARQHASEARSAGCVDVREVVFEKSKHCAHIQEDVDKHREFGRDAEYRRHGYVRLLLKAMASAAREAGCVKMDWVCLADNTKGLKFYDKLGARRMEDWVVLNVGREGIEDLAADSRPAGGCIRAVCFGHPGPYVWLLTNERHQV</sequence>
<evidence type="ECO:0000313" key="10">
    <source>
        <dbReference type="Proteomes" id="UP000639643"/>
    </source>
</evidence>
<dbReference type="OrthoDB" id="77878at2759"/>
<feature type="region of interest" description="Disordered" evidence="7">
    <location>
        <begin position="1"/>
        <end position="116"/>
    </location>
</feature>
<dbReference type="SUPFAM" id="SSF53474">
    <property type="entry name" value="alpha/beta-Hydrolases"/>
    <property type="match status" value="1"/>
</dbReference>
<keyword evidence="5" id="KW-0539">Nucleus</keyword>
<accession>A0A8H6J0X7</accession>
<dbReference type="Pfam" id="PF00583">
    <property type="entry name" value="Acetyltransf_1"/>
    <property type="match status" value="1"/>
</dbReference>
<evidence type="ECO:0000256" key="5">
    <source>
        <dbReference type="ARBA" id="ARBA00023242"/>
    </source>
</evidence>
<evidence type="ECO:0000259" key="8">
    <source>
        <dbReference type="PROSITE" id="PS51186"/>
    </source>
</evidence>
<dbReference type="CDD" id="cd04301">
    <property type="entry name" value="NAT_SF"/>
    <property type="match status" value="1"/>
</dbReference>
<feature type="compositionally biased region" description="Basic and acidic residues" evidence="7">
    <location>
        <begin position="1"/>
        <end position="11"/>
    </location>
</feature>
<dbReference type="PANTHER" id="PTHR12265:SF30">
    <property type="entry name" value="TRANSMEMBRANE PROTEIN 53"/>
    <property type="match status" value="1"/>
</dbReference>
<evidence type="ECO:0000256" key="1">
    <source>
        <dbReference type="ARBA" id="ARBA00007387"/>
    </source>
</evidence>
<organism evidence="9 10">
    <name type="scientific">Colletotrichum musicola</name>
    <dbReference type="NCBI Taxonomy" id="2175873"/>
    <lineage>
        <taxon>Eukaryota</taxon>
        <taxon>Fungi</taxon>
        <taxon>Dikarya</taxon>
        <taxon>Ascomycota</taxon>
        <taxon>Pezizomycotina</taxon>
        <taxon>Sordariomycetes</taxon>
        <taxon>Hypocreomycetidae</taxon>
        <taxon>Glomerellales</taxon>
        <taxon>Glomerellaceae</taxon>
        <taxon>Colletotrichum</taxon>
        <taxon>Colletotrichum orchidearum species complex</taxon>
    </lineage>
</organism>
<dbReference type="GO" id="GO:0005640">
    <property type="term" value="C:nuclear outer membrane"/>
    <property type="evidence" value="ECO:0007669"/>
    <property type="project" value="UniProtKB-SubCell"/>
</dbReference>
<feature type="region of interest" description="Disordered" evidence="7">
    <location>
        <begin position="252"/>
        <end position="307"/>
    </location>
</feature>
<feature type="compositionally biased region" description="Polar residues" evidence="7">
    <location>
        <begin position="96"/>
        <end position="110"/>
    </location>
</feature>
<comment type="caution">
    <text evidence="9">The sequence shown here is derived from an EMBL/GenBank/DDBJ whole genome shotgun (WGS) entry which is preliminary data.</text>
</comment>
<name>A0A8H6J0X7_9PEZI</name>
<comment type="subcellular location">
    <subcellularLocation>
        <location evidence="6">Nucleus outer membrane</location>
        <topology evidence="6">Single-pass membrane protein</topology>
    </subcellularLocation>
</comment>
<feature type="compositionally biased region" description="Basic and acidic residues" evidence="7">
    <location>
        <begin position="48"/>
        <end position="62"/>
    </location>
</feature>
<gene>
    <name evidence="9" type="ORF">CMUS01_14884</name>
</gene>
<keyword evidence="10" id="KW-1185">Reference proteome</keyword>
<dbReference type="GO" id="GO:0016747">
    <property type="term" value="F:acyltransferase activity, transferring groups other than amino-acyl groups"/>
    <property type="evidence" value="ECO:0007669"/>
    <property type="project" value="InterPro"/>
</dbReference>
<protein>
    <submittedName>
        <fullName evidence="9">Transmembrane protein 53</fullName>
    </submittedName>
</protein>
<evidence type="ECO:0000256" key="2">
    <source>
        <dbReference type="ARBA" id="ARBA00022692"/>
    </source>
</evidence>
<comment type="similarity">
    <text evidence="1">Belongs to the TMEM53 family.</text>
</comment>
<dbReference type="EMBL" id="WIGM01001142">
    <property type="protein sequence ID" value="KAF6804298.1"/>
    <property type="molecule type" value="Genomic_DNA"/>
</dbReference>
<dbReference type="InterPro" id="IPR000182">
    <property type="entry name" value="GNAT_dom"/>
</dbReference>
<dbReference type="InterPro" id="IPR008547">
    <property type="entry name" value="DUF829_TMEM53"/>
</dbReference>
<reference evidence="9" key="1">
    <citation type="journal article" date="2020" name="Phytopathology">
        <title>Genome Sequence Resources of Colletotrichum truncatum, C. plurivorum, C. musicola, and C. sojae: Four Species Pathogenic to Soybean (Glycine max).</title>
        <authorList>
            <person name="Rogerio F."/>
            <person name="Boufleur T.R."/>
            <person name="Ciampi-Guillardi M."/>
            <person name="Sukno S.A."/>
            <person name="Thon M.R."/>
            <person name="Massola Junior N.S."/>
            <person name="Baroncelli R."/>
        </authorList>
    </citation>
    <scope>NUCLEOTIDE SEQUENCE</scope>
    <source>
        <strain evidence="9">LFN0074</strain>
    </source>
</reference>
<dbReference type="Gene3D" id="3.40.630.30">
    <property type="match status" value="1"/>
</dbReference>
<evidence type="ECO:0000256" key="6">
    <source>
        <dbReference type="ARBA" id="ARBA00034303"/>
    </source>
</evidence>
<keyword evidence="4" id="KW-0472">Membrane</keyword>
<evidence type="ECO:0000313" key="9">
    <source>
        <dbReference type="EMBL" id="KAF6804298.1"/>
    </source>
</evidence>
<dbReference type="SUPFAM" id="SSF55729">
    <property type="entry name" value="Acyl-CoA N-acyltransferases (Nat)"/>
    <property type="match status" value="1"/>
</dbReference>
<proteinExistence type="inferred from homology"/>
<evidence type="ECO:0000256" key="7">
    <source>
        <dbReference type="SAM" id="MobiDB-lite"/>
    </source>
</evidence>
<dbReference type="InterPro" id="IPR029058">
    <property type="entry name" value="AB_hydrolase_fold"/>
</dbReference>
<dbReference type="AlphaFoldDB" id="A0A8H6J0X7"/>
<feature type="domain" description="N-acetyltransferase" evidence="8">
    <location>
        <begin position="596"/>
        <end position="736"/>
    </location>
</feature>